<reference evidence="3" key="1">
    <citation type="submission" date="2016-04" db="EMBL/GenBank/DDBJ databases">
        <title>Cephalotus genome sequencing.</title>
        <authorList>
            <person name="Fukushima K."/>
            <person name="Hasebe M."/>
            <person name="Fang X."/>
        </authorList>
    </citation>
    <scope>NUCLEOTIDE SEQUENCE [LARGE SCALE GENOMIC DNA]</scope>
    <source>
        <strain evidence="3">cv. St1</strain>
    </source>
</reference>
<dbReference type="InParanoid" id="A0A1Q3C2A3"/>
<gene>
    <name evidence="2" type="ORF">CFOL_v3_17789</name>
</gene>
<evidence type="ECO:0000256" key="1">
    <source>
        <dbReference type="SAM" id="Coils"/>
    </source>
</evidence>
<keyword evidence="1" id="KW-0175">Coiled coil</keyword>
<organism evidence="2 3">
    <name type="scientific">Cephalotus follicularis</name>
    <name type="common">Albany pitcher plant</name>
    <dbReference type="NCBI Taxonomy" id="3775"/>
    <lineage>
        <taxon>Eukaryota</taxon>
        <taxon>Viridiplantae</taxon>
        <taxon>Streptophyta</taxon>
        <taxon>Embryophyta</taxon>
        <taxon>Tracheophyta</taxon>
        <taxon>Spermatophyta</taxon>
        <taxon>Magnoliopsida</taxon>
        <taxon>eudicotyledons</taxon>
        <taxon>Gunneridae</taxon>
        <taxon>Pentapetalae</taxon>
        <taxon>rosids</taxon>
        <taxon>fabids</taxon>
        <taxon>Oxalidales</taxon>
        <taxon>Cephalotaceae</taxon>
        <taxon>Cephalotus</taxon>
    </lineage>
</organism>
<dbReference type="Pfam" id="PF14223">
    <property type="entry name" value="Retrotran_gag_2"/>
    <property type="match status" value="1"/>
</dbReference>
<comment type="caution">
    <text evidence="2">The sequence shown here is derived from an EMBL/GenBank/DDBJ whole genome shotgun (WGS) entry which is preliminary data.</text>
</comment>
<proteinExistence type="predicted"/>
<feature type="non-terminal residue" evidence="2">
    <location>
        <position position="114"/>
    </location>
</feature>
<feature type="non-terminal residue" evidence="2">
    <location>
        <position position="1"/>
    </location>
</feature>
<dbReference type="AlphaFoldDB" id="A0A1Q3C2A3"/>
<dbReference type="EMBL" id="BDDD01001217">
    <property type="protein sequence ID" value="GAV74309.1"/>
    <property type="molecule type" value="Genomic_DNA"/>
</dbReference>
<dbReference type="PANTHER" id="PTHR47481">
    <property type="match status" value="1"/>
</dbReference>
<dbReference type="PANTHER" id="PTHR47481:SF14">
    <property type="entry name" value="RETROTRANSPOSON COPIA-LIKE N-TERMINAL DOMAIN-CONTAINING PROTEIN"/>
    <property type="match status" value="1"/>
</dbReference>
<accession>A0A1Q3C2A3</accession>
<keyword evidence="3" id="KW-1185">Reference proteome</keyword>
<sequence>DPNYLNWNNATNLVLARIKATVSPLQPLLISCQTASEAWDLLSKLFTSSSKNQIQKLKNKLNSITKQFDQSMVEYLLKAMTILISLQSTGSNIMKANLNDHIVDDLGLDYRSFV</sequence>
<evidence type="ECO:0000313" key="2">
    <source>
        <dbReference type="EMBL" id="GAV74309.1"/>
    </source>
</evidence>
<name>A0A1Q3C2A3_CEPFO</name>
<evidence type="ECO:0000313" key="3">
    <source>
        <dbReference type="Proteomes" id="UP000187406"/>
    </source>
</evidence>
<feature type="coiled-coil region" evidence="1">
    <location>
        <begin position="47"/>
        <end position="74"/>
    </location>
</feature>
<dbReference type="Proteomes" id="UP000187406">
    <property type="component" value="Unassembled WGS sequence"/>
</dbReference>
<protein>
    <submittedName>
        <fullName evidence="2">UBN2 domain-containing protein</fullName>
    </submittedName>
</protein>